<sequence>MSKGTLSGQTGNKVSHQVIANGTPETYLLSCDKGKLDKDAVFCAIDRASATLKLLDLQFNGDDCERLSDETIQNALWGVEGYLDQIKILLEHQ</sequence>
<proteinExistence type="predicted"/>
<evidence type="ECO:0000313" key="1">
    <source>
        <dbReference type="EMBL" id="MDR7092102.1"/>
    </source>
</evidence>
<organism evidence="1 2">
    <name type="scientific">Cellvibrio fibrivorans</name>
    <dbReference type="NCBI Taxonomy" id="126350"/>
    <lineage>
        <taxon>Bacteria</taxon>
        <taxon>Pseudomonadati</taxon>
        <taxon>Pseudomonadota</taxon>
        <taxon>Gammaproteobacteria</taxon>
        <taxon>Cellvibrionales</taxon>
        <taxon>Cellvibrionaceae</taxon>
        <taxon>Cellvibrio</taxon>
    </lineage>
</organism>
<reference evidence="1 2" key="1">
    <citation type="submission" date="2023-07" db="EMBL/GenBank/DDBJ databases">
        <title>Sorghum-associated microbial communities from plants grown in Nebraska, USA.</title>
        <authorList>
            <person name="Schachtman D."/>
        </authorList>
    </citation>
    <scope>NUCLEOTIDE SEQUENCE [LARGE SCALE GENOMIC DNA]</scope>
    <source>
        <strain evidence="1 2">BE190</strain>
    </source>
</reference>
<evidence type="ECO:0000313" key="2">
    <source>
        <dbReference type="Proteomes" id="UP001253595"/>
    </source>
</evidence>
<dbReference type="EMBL" id="JAVDVX010000010">
    <property type="protein sequence ID" value="MDR7092102.1"/>
    <property type="molecule type" value="Genomic_DNA"/>
</dbReference>
<accession>A0ABU1V3S4</accession>
<dbReference type="RefSeq" id="WP_310076131.1">
    <property type="nucleotide sequence ID" value="NZ_JAVDVX010000010.1"/>
</dbReference>
<gene>
    <name evidence="1" type="ORF">J2X05_004142</name>
</gene>
<protein>
    <submittedName>
        <fullName evidence="1">Uncharacterized protein</fullName>
    </submittedName>
</protein>
<dbReference type="Proteomes" id="UP001253595">
    <property type="component" value="Unassembled WGS sequence"/>
</dbReference>
<comment type="caution">
    <text evidence="1">The sequence shown here is derived from an EMBL/GenBank/DDBJ whole genome shotgun (WGS) entry which is preliminary data.</text>
</comment>
<keyword evidence="2" id="KW-1185">Reference proteome</keyword>
<name>A0ABU1V3S4_9GAMM</name>